<accession>A0ACB8X7G7</accession>
<dbReference type="EMBL" id="CM041532">
    <property type="protein sequence ID" value="KAI3375669.1"/>
    <property type="molecule type" value="Genomic_DNA"/>
</dbReference>
<name>A0ACB8X7G7_9TELE</name>
<comment type="caution">
    <text evidence="1">The sequence shown here is derived from an EMBL/GenBank/DDBJ whole genome shotgun (WGS) entry which is preliminary data.</text>
</comment>
<gene>
    <name evidence="1" type="ORF">L3Q82_003978</name>
</gene>
<evidence type="ECO:0000313" key="2">
    <source>
        <dbReference type="Proteomes" id="UP000831701"/>
    </source>
</evidence>
<evidence type="ECO:0000313" key="1">
    <source>
        <dbReference type="EMBL" id="KAI3375669.1"/>
    </source>
</evidence>
<organism evidence="1 2">
    <name type="scientific">Scortum barcoo</name>
    <name type="common">barcoo grunter</name>
    <dbReference type="NCBI Taxonomy" id="214431"/>
    <lineage>
        <taxon>Eukaryota</taxon>
        <taxon>Metazoa</taxon>
        <taxon>Chordata</taxon>
        <taxon>Craniata</taxon>
        <taxon>Vertebrata</taxon>
        <taxon>Euteleostomi</taxon>
        <taxon>Actinopterygii</taxon>
        <taxon>Neopterygii</taxon>
        <taxon>Teleostei</taxon>
        <taxon>Neoteleostei</taxon>
        <taxon>Acanthomorphata</taxon>
        <taxon>Eupercaria</taxon>
        <taxon>Centrarchiformes</taxon>
        <taxon>Terapontoidei</taxon>
        <taxon>Terapontidae</taxon>
        <taxon>Scortum</taxon>
    </lineage>
</organism>
<proteinExistence type="predicted"/>
<reference evidence="1" key="1">
    <citation type="submission" date="2022-04" db="EMBL/GenBank/DDBJ databases">
        <title>Jade perch genome.</title>
        <authorList>
            <person name="Chao B."/>
        </authorList>
    </citation>
    <scope>NUCLEOTIDE SEQUENCE</scope>
    <source>
        <strain evidence="1">CB-2022</strain>
    </source>
</reference>
<keyword evidence="2" id="KW-1185">Reference proteome</keyword>
<sequence>MALYGCPAPMVISDSSLEGWTVIGSGGFGQIFKARHRQLCCDVAIKLLHYDDGTSKSLLREIDMMRQGSSPYVIHVYGVFKGRALSSPSQSMQLGLVMEVMERGSLASMQETLRETPPWSLVFRLAHQVALGTNFLHTRSPPLLHLDLKPSNVLLDSSLNAKLTDFGLARCYHSVSRVSKKDNEEEGGTISYMPPEAFDISYSPSKASDIYSYGILLWSIVTGKQPYANAMSSIVRLRIPQGDRPSLEEIRDHTGRAGLAGLMELMKKCWEAKREHRPTSLDCTEVTEELYKMHKHAINDAVHEVLKKLDQREEEALIEQIQAAHITQASGNDRVEGMNVGQNVPTGRPPIQRQFSSPDTFSNPNQPAPIVRLHLANVIGLQYGDNNNMQIYTTDLDRKRHPTAPSSVNLPPPQAGSRRDKTGGAG</sequence>
<protein>
    <submittedName>
        <fullName evidence="1">Uncharacterized protein</fullName>
    </submittedName>
</protein>
<dbReference type="Proteomes" id="UP000831701">
    <property type="component" value="Chromosome 2"/>
</dbReference>